<dbReference type="AlphaFoldDB" id="A0AAV9YYY8"/>
<feature type="compositionally biased region" description="Basic residues" evidence="1">
    <location>
        <begin position="241"/>
        <end position="259"/>
    </location>
</feature>
<feature type="compositionally biased region" description="Acidic residues" evidence="1">
    <location>
        <begin position="213"/>
        <end position="235"/>
    </location>
</feature>
<dbReference type="EMBL" id="JAWWNJ010000285">
    <property type="protein sequence ID" value="KAK6966283.1"/>
    <property type="molecule type" value="Genomic_DNA"/>
</dbReference>
<evidence type="ECO:0000256" key="1">
    <source>
        <dbReference type="SAM" id="MobiDB-lite"/>
    </source>
</evidence>
<dbReference type="Proteomes" id="UP001362999">
    <property type="component" value="Unassembled WGS sequence"/>
</dbReference>
<accession>A0AAV9YYY8</accession>
<feature type="compositionally biased region" description="Basic and acidic residues" evidence="1">
    <location>
        <begin position="260"/>
        <end position="275"/>
    </location>
</feature>
<reference evidence="2 3" key="1">
    <citation type="journal article" date="2024" name="J Genomics">
        <title>Draft genome sequencing and assembly of Favolaschia claudopus CIRM-BRFM 2984 isolated from oak limbs.</title>
        <authorList>
            <person name="Navarro D."/>
            <person name="Drula E."/>
            <person name="Chaduli D."/>
            <person name="Cazenave R."/>
            <person name="Ahrendt S."/>
            <person name="Wang J."/>
            <person name="Lipzen A."/>
            <person name="Daum C."/>
            <person name="Barry K."/>
            <person name="Grigoriev I.V."/>
            <person name="Favel A."/>
            <person name="Rosso M.N."/>
            <person name="Martin F."/>
        </authorList>
    </citation>
    <scope>NUCLEOTIDE SEQUENCE [LARGE SCALE GENOMIC DNA]</scope>
    <source>
        <strain evidence="2 3">CIRM-BRFM 2984</strain>
    </source>
</reference>
<feature type="compositionally biased region" description="Basic and acidic residues" evidence="1">
    <location>
        <begin position="282"/>
        <end position="292"/>
    </location>
</feature>
<feature type="compositionally biased region" description="Pro residues" evidence="1">
    <location>
        <begin position="402"/>
        <end position="421"/>
    </location>
</feature>
<feature type="region of interest" description="Disordered" evidence="1">
    <location>
        <begin position="207"/>
        <end position="443"/>
    </location>
</feature>
<gene>
    <name evidence="2" type="ORF">R3P38DRAFT_2591165</name>
</gene>
<proteinExistence type="predicted"/>
<keyword evidence="3" id="KW-1185">Reference proteome</keyword>
<organism evidence="2 3">
    <name type="scientific">Favolaschia claudopus</name>
    <dbReference type="NCBI Taxonomy" id="2862362"/>
    <lineage>
        <taxon>Eukaryota</taxon>
        <taxon>Fungi</taxon>
        <taxon>Dikarya</taxon>
        <taxon>Basidiomycota</taxon>
        <taxon>Agaricomycotina</taxon>
        <taxon>Agaricomycetes</taxon>
        <taxon>Agaricomycetidae</taxon>
        <taxon>Agaricales</taxon>
        <taxon>Marasmiineae</taxon>
        <taxon>Mycenaceae</taxon>
        <taxon>Favolaschia</taxon>
    </lineage>
</organism>
<feature type="compositionally biased region" description="Basic and acidic residues" evidence="1">
    <location>
        <begin position="326"/>
        <end position="336"/>
    </location>
</feature>
<evidence type="ECO:0000313" key="3">
    <source>
        <dbReference type="Proteomes" id="UP001362999"/>
    </source>
</evidence>
<protein>
    <submittedName>
        <fullName evidence="2">Uncharacterized protein</fullName>
    </submittedName>
</protein>
<feature type="non-terminal residue" evidence="2">
    <location>
        <position position="1"/>
    </location>
</feature>
<name>A0AAV9YYY8_9AGAR</name>
<comment type="caution">
    <text evidence="2">The sequence shown here is derived from an EMBL/GenBank/DDBJ whole genome shotgun (WGS) entry which is preliminary data.</text>
</comment>
<evidence type="ECO:0000313" key="2">
    <source>
        <dbReference type="EMBL" id="KAK6966283.1"/>
    </source>
</evidence>
<feature type="compositionally biased region" description="Gly residues" evidence="1">
    <location>
        <begin position="384"/>
        <end position="394"/>
    </location>
</feature>
<sequence length="627" mass="68322">DPWARLLCKLTGTGPPAKARQGYQQYMHESYDSVIEPVVRARWNATGADDDGALRTKKGIDANFRATVARELFQELPANEQDALRQRAKAEATRGKEEYLKHLKAGPSKAPEERQKCIDNLGAFMSTLLREIYDHTGLVSFAVFGGPIPNHGGELRNLTVAHGRSLGAGGCTFPLWMKARFGHDVLDFMKEWLKGVYSEQFIINQNVGNPNSDSDESSSESEASSSDDDSDSEVEADVRGGKKGGKRSNKGKGKRNGKGKGKEKEKDEEERQRDKGKAKKDKGKEKSEEGNGGKRKAKEVNGEDEADNVRAKKKKSGEAGVTRKRKADELSKDTGAKKAKRGETSGNAEDTGRRPKPKPLAKGSEGEHPVNSINMNLMITGNGDEVGGAAGSGGLSNDPPGDSAPPVAPPDDPNPPPPQDPGPEEEERTFKDPPPPPCPEDAGDWFRAVYPEVTAEPVGDCFNHLLIAWAGLERTYSWVKKPPSGRSSLGTTGRPSQVALWIGAGRGLRGGPMREGAGPTIGSVVKFEETWWQWWSALQPAWRVRDGGHPGRFSREEYGGKTREDWETLRAPGQNGMLSVVAALYWWGVKLVKRIDGEEKRTWAEAVRDVRWMIEGLTAIEASAAAA</sequence>